<dbReference type="InterPro" id="IPR032675">
    <property type="entry name" value="LRR_dom_sf"/>
</dbReference>
<evidence type="ECO:0000313" key="3">
    <source>
        <dbReference type="EMBL" id="KAG2632340.1"/>
    </source>
</evidence>
<dbReference type="InterPro" id="IPR055414">
    <property type="entry name" value="LRR_R13L4/SHOC2-like"/>
</dbReference>
<dbReference type="Gene3D" id="3.80.10.10">
    <property type="entry name" value="Ribonuclease Inhibitor"/>
    <property type="match status" value="1"/>
</dbReference>
<dbReference type="SUPFAM" id="SSF52058">
    <property type="entry name" value="L domain-like"/>
    <property type="match status" value="1"/>
</dbReference>
<name>A0A8T0VAU6_PANVG</name>
<accession>A0A8T0VAU6</accession>
<evidence type="ECO:0000313" key="4">
    <source>
        <dbReference type="Proteomes" id="UP000823388"/>
    </source>
</evidence>
<dbReference type="EMBL" id="CM029040">
    <property type="protein sequence ID" value="KAG2632340.1"/>
    <property type="molecule type" value="Genomic_DNA"/>
</dbReference>
<dbReference type="Proteomes" id="UP000823388">
    <property type="component" value="Chromosome 2N"/>
</dbReference>
<sequence>MDDIVSSLCKLGHLHSLSIDGKAKSKLDFSMDSGGDAPTGLQKFEITNHFISKVPNWVRSLFNLQFLTLRVKEFEVDDFMALGRLPALVFLRLEAHKCFHGRRISISGADGFQSLRHFDYCCAIPVTFKAGAMPKINKLTLMFSIFKTSQLATNEEFRFPFGVQHLTCLHSVCYLLYDHNFKKEFDEWITEKRTQIMAHMSCEQLMSTICEMEAMDQMYMGEHRMEAAARTHLKSPKLTVRRTKEWGISISRTRGPIQGFIKYLSLNRELTAVKLKLKRITEGVITELSRNNCPLKGQGNCQCQGLLEAKARLNTLSFNNATSTSQ</sequence>
<evidence type="ECO:0000256" key="1">
    <source>
        <dbReference type="ARBA" id="ARBA00022737"/>
    </source>
</evidence>
<organism evidence="3 4">
    <name type="scientific">Panicum virgatum</name>
    <name type="common">Blackwell switchgrass</name>
    <dbReference type="NCBI Taxonomy" id="38727"/>
    <lineage>
        <taxon>Eukaryota</taxon>
        <taxon>Viridiplantae</taxon>
        <taxon>Streptophyta</taxon>
        <taxon>Embryophyta</taxon>
        <taxon>Tracheophyta</taxon>
        <taxon>Spermatophyta</taxon>
        <taxon>Magnoliopsida</taxon>
        <taxon>Liliopsida</taxon>
        <taxon>Poales</taxon>
        <taxon>Poaceae</taxon>
        <taxon>PACMAD clade</taxon>
        <taxon>Panicoideae</taxon>
        <taxon>Panicodae</taxon>
        <taxon>Paniceae</taxon>
        <taxon>Panicinae</taxon>
        <taxon>Panicum</taxon>
        <taxon>Panicum sect. Hiantes</taxon>
    </lineage>
</organism>
<keyword evidence="4" id="KW-1185">Reference proteome</keyword>
<dbReference type="Pfam" id="PF23598">
    <property type="entry name" value="LRR_14"/>
    <property type="match status" value="1"/>
</dbReference>
<comment type="caution">
    <text evidence="3">The sequence shown here is derived from an EMBL/GenBank/DDBJ whole genome shotgun (WGS) entry which is preliminary data.</text>
</comment>
<protein>
    <recommendedName>
        <fullName evidence="2">Disease resistance R13L4/SHOC-2-like LRR domain-containing protein</fullName>
    </recommendedName>
</protein>
<gene>
    <name evidence="3" type="ORF">PVAP13_2NG079438</name>
</gene>
<dbReference type="AlphaFoldDB" id="A0A8T0VAU6"/>
<feature type="domain" description="Disease resistance R13L4/SHOC-2-like LRR" evidence="2">
    <location>
        <begin position="2"/>
        <end position="199"/>
    </location>
</feature>
<evidence type="ECO:0000259" key="2">
    <source>
        <dbReference type="Pfam" id="PF23598"/>
    </source>
</evidence>
<reference evidence="3" key="1">
    <citation type="submission" date="2020-05" db="EMBL/GenBank/DDBJ databases">
        <title>WGS assembly of Panicum virgatum.</title>
        <authorList>
            <person name="Lovell J.T."/>
            <person name="Jenkins J."/>
            <person name="Shu S."/>
            <person name="Juenger T.E."/>
            <person name="Schmutz J."/>
        </authorList>
    </citation>
    <scope>NUCLEOTIDE SEQUENCE</scope>
    <source>
        <strain evidence="3">AP13</strain>
    </source>
</reference>
<keyword evidence="1" id="KW-0677">Repeat</keyword>
<proteinExistence type="predicted"/>